<dbReference type="InterPro" id="IPR052712">
    <property type="entry name" value="Acid_resist_chaperone_HdeD"/>
</dbReference>
<dbReference type="Pfam" id="PF03729">
    <property type="entry name" value="DUF308"/>
    <property type="match status" value="1"/>
</dbReference>
<feature type="transmembrane region" description="Helical" evidence="1">
    <location>
        <begin position="162"/>
        <end position="181"/>
    </location>
</feature>
<feature type="transmembrane region" description="Helical" evidence="1">
    <location>
        <begin position="78"/>
        <end position="98"/>
    </location>
</feature>
<evidence type="ECO:0000313" key="2">
    <source>
        <dbReference type="EMBL" id="PVZ94014.1"/>
    </source>
</evidence>
<dbReference type="PANTHER" id="PTHR34989">
    <property type="entry name" value="PROTEIN HDED"/>
    <property type="match status" value="1"/>
</dbReference>
<feature type="transmembrane region" description="Helical" evidence="1">
    <location>
        <begin position="135"/>
        <end position="156"/>
    </location>
</feature>
<sequence>MSSFQNNPLAIDLSGLARVHRGQIIAIAVIGLVLGVVGLLFPGVTELTVAVLFGSFLVATGIFRILSAVIAANMTASLRWISGILGFFVVIAGIICLADPFESLIVLAFVIGFGWILDGVVDFMLGLRDAIRPRWFGFVSGIISIAAGVAMFVLPATGIRTLVLIGSVLLIVVSLTTLLTLPRQAKTAAPDPAI</sequence>
<dbReference type="PANTHER" id="PTHR34989:SF1">
    <property type="entry name" value="PROTEIN HDED"/>
    <property type="match status" value="1"/>
</dbReference>
<comment type="caution">
    <text evidence="2">The sequence shown here is derived from an EMBL/GenBank/DDBJ whole genome shotgun (WGS) entry which is preliminary data.</text>
</comment>
<dbReference type="InterPro" id="IPR036259">
    <property type="entry name" value="MFS_trans_sf"/>
</dbReference>
<gene>
    <name evidence="2" type="ORF">DDQ50_09665</name>
</gene>
<keyword evidence="3" id="KW-1185">Reference proteome</keyword>
<dbReference type="InterPro" id="IPR005325">
    <property type="entry name" value="DUF308_memb"/>
</dbReference>
<dbReference type="EMBL" id="QEOP01000002">
    <property type="protein sequence ID" value="PVZ94014.1"/>
    <property type="molecule type" value="Genomic_DNA"/>
</dbReference>
<keyword evidence="1" id="KW-0812">Transmembrane</keyword>
<dbReference type="SUPFAM" id="SSF103473">
    <property type="entry name" value="MFS general substrate transporter"/>
    <property type="match status" value="1"/>
</dbReference>
<proteinExistence type="predicted"/>
<feature type="transmembrane region" description="Helical" evidence="1">
    <location>
        <begin position="24"/>
        <end position="41"/>
    </location>
</feature>
<name>A0A2V1HV73_9MICO</name>
<feature type="transmembrane region" description="Helical" evidence="1">
    <location>
        <begin position="47"/>
        <end position="66"/>
    </location>
</feature>
<dbReference type="RefSeq" id="WP_116756528.1">
    <property type="nucleotide sequence ID" value="NZ_JBHUEX010000001.1"/>
</dbReference>
<protein>
    <recommendedName>
        <fullName evidence="4">DUF308 domain-containing protein</fullName>
    </recommendedName>
</protein>
<dbReference type="GO" id="GO:0005886">
    <property type="term" value="C:plasma membrane"/>
    <property type="evidence" value="ECO:0007669"/>
    <property type="project" value="TreeGrafter"/>
</dbReference>
<evidence type="ECO:0008006" key="4">
    <source>
        <dbReference type="Google" id="ProtNLM"/>
    </source>
</evidence>
<dbReference type="AlphaFoldDB" id="A0A2V1HV73"/>
<organism evidence="2 3">
    <name type="scientific">Amnibacterium flavum</name>
    <dbReference type="NCBI Taxonomy" id="2173173"/>
    <lineage>
        <taxon>Bacteria</taxon>
        <taxon>Bacillati</taxon>
        <taxon>Actinomycetota</taxon>
        <taxon>Actinomycetes</taxon>
        <taxon>Micrococcales</taxon>
        <taxon>Microbacteriaceae</taxon>
        <taxon>Amnibacterium</taxon>
    </lineage>
</organism>
<evidence type="ECO:0000313" key="3">
    <source>
        <dbReference type="Proteomes" id="UP000244893"/>
    </source>
</evidence>
<evidence type="ECO:0000256" key="1">
    <source>
        <dbReference type="SAM" id="Phobius"/>
    </source>
</evidence>
<keyword evidence="1" id="KW-1133">Transmembrane helix</keyword>
<feature type="transmembrane region" description="Helical" evidence="1">
    <location>
        <begin position="104"/>
        <end position="123"/>
    </location>
</feature>
<dbReference type="Proteomes" id="UP000244893">
    <property type="component" value="Unassembled WGS sequence"/>
</dbReference>
<keyword evidence="1" id="KW-0472">Membrane</keyword>
<reference evidence="2 3" key="1">
    <citation type="submission" date="2018-05" db="EMBL/GenBank/DDBJ databases">
        <title>Amnibacterium sp. M8JJ-5, whole genome shotgun sequence.</title>
        <authorList>
            <person name="Tuo L."/>
        </authorList>
    </citation>
    <scope>NUCLEOTIDE SEQUENCE [LARGE SCALE GENOMIC DNA]</scope>
    <source>
        <strain evidence="2 3">M8JJ-5</strain>
    </source>
</reference>
<accession>A0A2V1HV73</accession>
<dbReference type="OrthoDB" id="3238356at2"/>